<dbReference type="InParanoid" id="W2RU78"/>
<proteinExistence type="inferred from homology"/>
<evidence type="ECO:0000313" key="15">
    <source>
        <dbReference type="Proteomes" id="UP000030752"/>
    </source>
</evidence>
<comment type="subcellular location">
    <subcellularLocation>
        <location evidence="1">Cytoplasm</location>
    </subcellularLocation>
</comment>
<evidence type="ECO:0000313" key="14">
    <source>
        <dbReference type="EMBL" id="ETN40061.1"/>
    </source>
</evidence>
<dbReference type="OrthoDB" id="2418081at2759"/>
<evidence type="ECO:0000256" key="6">
    <source>
        <dbReference type="ARBA" id="ARBA00022490"/>
    </source>
</evidence>
<keyword evidence="7" id="KW-0378">Hydrolase</keyword>
<dbReference type="AlphaFoldDB" id="W2RU78"/>
<feature type="domain" description="Phospholipase/carboxylesterase/thioesterase" evidence="13">
    <location>
        <begin position="4"/>
        <end position="227"/>
    </location>
</feature>
<dbReference type="eggNOG" id="KOG2112">
    <property type="taxonomic scope" value="Eukaryota"/>
</dbReference>
<evidence type="ECO:0000256" key="4">
    <source>
        <dbReference type="ARBA" id="ARBA00014923"/>
    </source>
</evidence>
<keyword evidence="5" id="KW-0719">Serine esterase</keyword>
<dbReference type="Pfam" id="PF02230">
    <property type="entry name" value="Abhydrolase_2"/>
    <property type="match status" value="1"/>
</dbReference>
<reference evidence="14 15" key="1">
    <citation type="submission" date="2013-03" db="EMBL/GenBank/DDBJ databases">
        <title>The Genome Sequence of Phialophora europaea CBS 101466.</title>
        <authorList>
            <consortium name="The Broad Institute Genomics Platform"/>
            <person name="Cuomo C."/>
            <person name="de Hoog S."/>
            <person name="Gorbushina A."/>
            <person name="Walker B."/>
            <person name="Young S.K."/>
            <person name="Zeng Q."/>
            <person name="Gargeya S."/>
            <person name="Fitzgerald M."/>
            <person name="Haas B."/>
            <person name="Abouelleil A."/>
            <person name="Allen A.W."/>
            <person name="Alvarado L."/>
            <person name="Arachchi H.M."/>
            <person name="Berlin A.M."/>
            <person name="Chapman S.B."/>
            <person name="Gainer-Dewar J."/>
            <person name="Goldberg J."/>
            <person name="Griggs A."/>
            <person name="Gujja S."/>
            <person name="Hansen M."/>
            <person name="Howarth C."/>
            <person name="Imamovic A."/>
            <person name="Ireland A."/>
            <person name="Larimer J."/>
            <person name="McCowan C."/>
            <person name="Murphy C."/>
            <person name="Pearson M."/>
            <person name="Poon T.W."/>
            <person name="Priest M."/>
            <person name="Roberts A."/>
            <person name="Saif S."/>
            <person name="Shea T."/>
            <person name="Sisk P."/>
            <person name="Sykes S."/>
            <person name="Wortman J."/>
            <person name="Nusbaum C."/>
            <person name="Birren B."/>
        </authorList>
    </citation>
    <scope>NUCLEOTIDE SEQUENCE [LARGE SCALE GENOMIC DNA]</scope>
    <source>
        <strain evidence="14 15">CBS 101466</strain>
    </source>
</reference>
<evidence type="ECO:0000259" key="13">
    <source>
        <dbReference type="Pfam" id="PF02230"/>
    </source>
</evidence>
<dbReference type="PANTHER" id="PTHR10655">
    <property type="entry name" value="LYSOPHOSPHOLIPASE-RELATED"/>
    <property type="match status" value="1"/>
</dbReference>
<dbReference type="FunCoup" id="W2RU78">
    <property type="interactions" value="484"/>
</dbReference>
<comment type="catalytic activity">
    <reaction evidence="12">
        <text>S-hexadecanoyl-L-cysteinyl-[protein] + H2O = L-cysteinyl-[protein] + hexadecanoate + H(+)</text>
        <dbReference type="Rhea" id="RHEA:19233"/>
        <dbReference type="Rhea" id="RHEA-COMP:10131"/>
        <dbReference type="Rhea" id="RHEA-COMP:11032"/>
        <dbReference type="ChEBI" id="CHEBI:7896"/>
        <dbReference type="ChEBI" id="CHEBI:15377"/>
        <dbReference type="ChEBI" id="CHEBI:15378"/>
        <dbReference type="ChEBI" id="CHEBI:29950"/>
        <dbReference type="ChEBI" id="CHEBI:74151"/>
        <dbReference type="EC" id="3.1.2.22"/>
    </reaction>
</comment>
<comment type="function">
    <text evidence="10">Hydrolyzes fatty acids from S-acylated cysteine residues in proteins with a strong preference for palmitoylated G-alpha proteins over other acyl substrates. Mediates the deacylation of G-alpha proteins such as GPA1 in vivo, but has weak or no activity toward palmitoylated Ras proteins. Has weak lysophospholipase activity in vitro; however such activity may not exist in vivo.</text>
</comment>
<keyword evidence="8" id="KW-0276">Fatty acid metabolism</keyword>
<name>W2RU78_CYPE1</name>
<protein>
    <recommendedName>
        <fullName evidence="4">Acyl-protein thioesterase 1</fullName>
        <ecNumber evidence="3">3.1.2.22</ecNumber>
    </recommendedName>
    <alternativeName>
        <fullName evidence="11">Palmitoyl-protein hydrolase</fullName>
    </alternativeName>
</protein>
<evidence type="ECO:0000256" key="2">
    <source>
        <dbReference type="ARBA" id="ARBA00006499"/>
    </source>
</evidence>
<dbReference type="GeneID" id="19971675"/>
<dbReference type="RefSeq" id="XP_008716904.1">
    <property type="nucleotide sequence ID" value="XM_008718682.1"/>
</dbReference>
<dbReference type="Gene3D" id="3.40.50.1820">
    <property type="entry name" value="alpha/beta hydrolase"/>
    <property type="match status" value="1"/>
</dbReference>
<dbReference type="PANTHER" id="PTHR10655:SF17">
    <property type="entry name" value="LYSOPHOSPHOLIPASE-LIKE PROTEIN 1"/>
    <property type="match status" value="1"/>
</dbReference>
<dbReference type="HOGENOM" id="CLU_049413_3_8_1"/>
<keyword evidence="6" id="KW-0963">Cytoplasm</keyword>
<evidence type="ECO:0000256" key="11">
    <source>
        <dbReference type="ARBA" id="ARBA00031195"/>
    </source>
</evidence>
<evidence type="ECO:0000256" key="5">
    <source>
        <dbReference type="ARBA" id="ARBA00022487"/>
    </source>
</evidence>
<dbReference type="EC" id="3.1.2.22" evidence="3"/>
<evidence type="ECO:0000256" key="3">
    <source>
        <dbReference type="ARBA" id="ARBA00012423"/>
    </source>
</evidence>
<accession>W2RU78</accession>
<comment type="similarity">
    <text evidence="2">Belongs to the AB hydrolase superfamily. AB hydrolase 2 family.</text>
</comment>
<gene>
    <name evidence="14" type="ORF">HMPREF1541_04336</name>
</gene>
<dbReference type="FunFam" id="3.40.50.1820:FF:000010">
    <property type="entry name" value="Acyl-protein thioesterase 2"/>
    <property type="match status" value="1"/>
</dbReference>
<dbReference type="Proteomes" id="UP000030752">
    <property type="component" value="Unassembled WGS sequence"/>
</dbReference>
<dbReference type="VEuPathDB" id="FungiDB:HMPREF1541_04336"/>
<dbReference type="EMBL" id="KB822720">
    <property type="protein sequence ID" value="ETN40061.1"/>
    <property type="molecule type" value="Genomic_DNA"/>
</dbReference>
<dbReference type="STRING" id="1220924.W2RU78"/>
<dbReference type="InterPro" id="IPR003140">
    <property type="entry name" value="PLipase/COase/thioEstase"/>
</dbReference>
<dbReference type="InterPro" id="IPR029058">
    <property type="entry name" value="AB_hydrolase_fold"/>
</dbReference>
<dbReference type="GO" id="GO:0006631">
    <property type="term" value="P:fatty acid metabolic process"/>
    <property type="evidence" value="ECO:0007669"/>
    <property type="project" value="UniProtKB-KW"/>
</dbReference>
<evidence type="ECO:0000256" key="12">
    <source>
        <dbReference type="ARBA" id="ARBA00047337"/>
    </source>
</evidence>
<evidence type="ECO:0000256" key="10">
    <source>
        <dbReference type="ARBA" id="ARBA00029392"/>
    </source>
</evidence>
<evidence type="ECO:0000256" key="9">
    <source>
        <dbReference type="ARBA" id="ARBA00023098"/>
    </source>
</evidence>
<keyword evidence="9" id="KW-0443">Lipid metabolism</keyword>
<evidence type="ECO:0000256" key="8">
    <source>
        <dbReference type="ARBA" id="ARBA00022832"/>
    </source>
</evidence>
<organism evidence="14 15">
    <name type="scientific">Cyphellophora europaea (strain CBS 101466)</name>
    <name type="common">Phialophora europaea</name>
    <dbReference type="NCBI Taxonomy" id="1220924"/>
    <lineage>
        <taxon>Eukaryota</taxon>
        <taxon>Fungi</taxon>
        <taxon>Dikarya</taxon>
        <taxon>Ascomycota</taxon>
        <taxon>Pezizomycotina</taxon>
        <taxon>Eurotiomycetes</taxon>
        <taxon>Chaetothyriomycetidae</taxon>
        <taxon>Chaetothyriales</taxon>
        <taxon>Cyphellophoraceae</taxon>
        <taxon>Cyphellophora</taxon>
    </lineage>
</organism>
<dbReference type="GO" id="GO:0005737">
    <property type="term" value="C:cytoplasm"/>
    <property type="evidence" value="ECO:0007669"/>
    <property type="project" value="UniProtKB-SubCell"/>
</dbReference>
<dbReference type="GO" id="GO:0052689">
    <property type="term" value="F:carboxylic ester hydrolase activity"/>
    <property type="evidence" value="ECO:0007669"/>
    <property type="project" value="UniProtKB-KW"/>
</dbReference>
<evidence type="ECO:0000256" key="1">
    <source>
        <dbReference type="ARBA" id="ARBA00004496"/>
    </source>
</evidence>
<sequence>MANRHALIVPALKKHTATVIMAHGLGDSGAGWVSLAENWRRRGKFEEIKFVFPNAPSIPITINAGYVMPGWYDITSFNDLNAAHDETGILRSRGVFNKLIADEIEAGIPSNRIVLGGFSQGGAMSLFTGLTTSHKLAGVFGLSCYLLMGNKVKTIAAEEAKDVNKDTPFFMGHGDADEVVKYQWGQQTADFLKKELGVQVEFKTYKNLPHSAALEEIDDLEAFVTKCLPEGQGKSEL</sequence>
<dbReference type="SUPFAM" id="SSF53474">
    <property type="entry name" value="alpha/beta-Hydrolases"/>
    <property type="match status" value="1"/>
</dbReference>
<evidence type="ECO:0000256" key="7">
    <source>
        <dbReference type="ARBA" id="ARBA00022801"/>
    </source>
</evidence>
<dbReference type="GO" id="GO:0008474">
    <property type="term" value="F:palmitoyl-(protein) hydrolase activity"/>
    <property type="evidence" value="ECO:0007669"/>
    <property type="project" value="UniProtKB-EC"/>
</dbReference>
<dbReference type="InterPro" id="IPR050565">
    <property type="entry name" value="LYPA1-2/EST-like"/>
</dbReference>
<keyword evidence="15" id="KW-1185">Reference proteome</keyword>